<proteinExistence type="inferred from homology"/>
<protein>
    <submittedName>
        <fullName evidence="4">YceI family protein</fullName>
    </submittedName>
</protein>
<dbReference type="InterPro" id="IPR036761">
    <property type="entry name" value="TTHA0802/YceI-like_sf"/>
</dbReference>
<dbReference type="EMBL" id="JAAKZY010000025">
    <property type="protein sequence ID" value="NGO08087.1"/>
    <property type="molecule type" value="Genomic_DNA"/>
</dbReference>
<dbReference type="Gene3D" id="2.40.128.110">
    <property type="entry name" value="Lipid/polyisoprenoid-binding, YceI-like"/>
    <property type="match status" value="1"/>
</dbReference>
<evidence type="ECO:0000313" key="5">
    <source>
        <dbReference type="Proteomes" id="UP000472335"/>
    </source>
</evidence>
<name>A0A6G4V2H9_9ACTN</name>
<accession>A0A6G4V2H9</accession>
<dbReference type="AlphaFoldDB" id="A0A6G4V2H9"/>
<dbReference type="Pfam" id="PF04264">
    <property type="entry name" value="YceI"/>
    <property type="match status" value="1"/>
</dbReference>
<comment type="caution">
    <text evidence="4">The sequence shown here is derived from an EMBL/GenBank/DDBJ whole genome shotgun (WGS) entry which is preliminary data.</text>
</comment>
<dbReference type="PANTHER" id="PTHR34406:SF1">
    <property type="entry name" value="PROTEIN YCEI"/>
    <property type="match status" value="1"/>
</dbReference>
<feature type="region of interest" description="Disordered" evidence="2">
    <location>
        <begin position="1"/>
        <end position="49"/>
    </location>
</feature>
<sequence>MQLIPDPGLVPPGKTPPARHPRTETQLPGQQLPLDGSISDHTSSDTIQGRDRGVFSTFSGLGQVLTEGSAHGTLTIDAASVDTRVAKRDEHLRGADFFHVADHPSIVFAATRVAPSGRATAQVTGELSVLGRTRPVSFTAHATEASADAVTLTAELGIARKDFGKTWNRLGIMKDITIVTITARFTRSAP</sequence>
<comment type="similarity">
    <text evidence="1">Belongs to the UPF0312 family.</text>
</comment>
<keyword evidence="5" id="KW-1185">Reference proteome</keyword>
<evidence type="ECO:0000256" key="1">
    <source>
        <dbReference type="ARBA" id="ARBA00008812"/>
    </source>
</evidence>
<evidence type="ECO:0000259" key="3">
    <source>
        <dbReference type="SMART" id="SM00867"/>
    </source>
</evidence>
<feature type="domain" description="Lipid/polyisoprenoid-binding YceI-like" evidence="3">
    <location>
        <begin position="31"/>
        <end position="186"/>
    </location>
</feature>
<dbReference type="InterPro" id="IPR007372">
    <property type="entry name" value="Lipid/polyisoprenoid-bd_YceI"/>
</dbReference>
<organism evidence="4 5">
    <name type="scientific">Streptomyces scabichelini</name>
    <dbReference type="NCBI Taxonomy" id="2711217"/>
    <lineage>
        <taxon>Bacteria</taxon>
        <taxon>Bacillati</taxon>
        <taxon>Actinomycetota</taxon>
        <taxon>Actinomycetes</taxon>
        <taxon>Kitasatosporales</taxon>
        <taxon>Streptomycetaceae</taxon>
        <taxon>Streptomyces</taxon>
    </lineage>
</organism>
<evidence type="ECO:0000256" key="2">
    <source>
        <dbReference type="SAM" id="MobiDB-lite"/>
    </source>
</evidence>
<dbReference type="PANTHER" id="PTHR34406">
    <property type="entry name" value="PROTEIN YCEI"/>
    <property type="match status" value="1"/>
</dbReference>
<dbReference type="SUPFAM" id="SSF101874">
    <property type="entry name" value="YceI-like"/>
    <property type="match status" value="1"/>
</dbReference>
<reference evidence="4 5" key="1">
    <citation type="submission" date="2020-02" db="EMBL/GenBank/DDBJ databases">
        <title>Whole-genome analyses of novel actinobacteria.</title>
        <authorList>
            <person name="Sahin N."/>
            <person name="Gencbay T."/>
        </authorList>
    </citation>
    <scope>NUCLEOTIDE SEQUENCE [LARGE SCALE GENOMIC DNA]</scope>
    <source>
        <strain evidence="4 5">HC44</strain>
    </source>
</reference>
<dbReference type="SMART" id="SM00867">
    <property type="entry name" value="YceI"/>
    <property type="match status" value="1"/>
</dbReference>
<evidence type="ECO:0000313" key="4">
    <source>
        <dbReference type="EMBL" id="NGO08087.1"/>
    </source>
</evidence>
<dbReference type="Proteomes" id="UP000472335">
    <property type="component" value="Unassembled WGS sequence"/>
</dbReference>
<gene>
    <name evidence="4" type="ORF">G5C60_10615</name>
</gene>